<dbReference type="SUPFAM" id="SSF51735">
    <property type="entry name" value="NAD(P)-binding Rossmann-fold domains"/>
    <property type="match status" value="1"/>
</dbReference>
<dbReference type="RefSeq" id="XP_062788046.1">
    <property type="nucleotide sequence ID" value="XM_062931995.1"/>
</dbReference>
<evidence type="ECO:0000313" key="2">
    <source>
        <dbReference type="EMBL" id="WRT63306.1"/>
    </source>
</evidence>
<evidence type="ECO:0000256" key="1">
    <source>
        <dbReference type="ARBA" id="ARBA00023002"/>
    </source>
</evidence>
<dbReference type="PANTHER" id="PTHR43157">
    <property type="entry name" value="PHOSPHATIDYLINOSITOL-GLYCAN BIOSYNTHESIS CLASS F PROTEIN-RELATED"/>
    <property type="match status" value="1"/>
</dbReference>
<protein>
    <submittedName>
        <fullName evidence="2">Uncharacterized protein</fullName>
    </submittedName>
</protein>
<dbReference type="PRINTS" id="PR00081">
    <property type="entry name" value="GDHRDH"/>
</dbReference>
<gene>
    <name evidence="2" type="ORF">IL334_000211</name>
</gene>
<organism evidence="2 3">
    <name type="scientific">Kwoniella shivajii</name>
    <dbReference type="NCBI Taxonomy" id="564305"/>
    <lineage>
        <taxon>Eukaryota</taxon>
        <taxon>Fungi</taxon>
        <taxon>Dikarya</taxon>
        <taxon>Basidiomycota</taxon>
        <taxon>Agaricomycotina</taxon>
        <taxon>Tremellomycetes</taxon>
        <taxon>Tremellales</taxon>
        <taxon>Cryptococcaceae</taxon>
        <taxon>Kwoniella</taxon>
    </lineage>
</organism>
<dbReference type="Gene3D" id="3.40.50.720">
    <property type="entry name" value="NAD(P)-binding Rossmann-like Domain"/>
    <property type="match status" value="1"/>
</dbReference>
<sequence>MPFITRFISSQLRTLPPVPDTSLEGKVYITTGGNSEKIGIGLEVAKHLIQRGASKVILAVRNIQSGEKAKHDILHHVKAGCKSEVEVWKVDMNSFESVKTFAEKCEGLDRLDGVALNAGILAPDKLEKTPDGHEATIQVNVLSPTYLALLLAPILEKSASVTGQKGKIVFTGSAVAEVATTKGLDIERPLKALDNENVYVVGDRYNQSKLVLHSMVRKIIARFPDIVVTDVNPGFVHTQLYRGGGPAAAMAKRIGRKSEEGARNVTFALITLDHSTDWYHDCKPSKLYAPWLVSGDGRTFGNNLWNDSLQEYRRFSNRL</sequence>
<keyword evidence="3" id="KW-1185">Reference proteome</keyword>
<reference evidence="2 3" key="1">
    <citation type="submission" date="2024-01" db="EMBL/GenBank/DDBJ databases">
        <title>Comparative genomics of Cryptococcus and Kwoniella reveals pathogenesis evolution and contrasting modes of karyotype evolution via chromosome fusion or intercentromeric recombination.</title>
        <authorList>
            <person name="Coelho M.A."/>
            <person name="David-Palma M."/>
            <person name="Shea T."/>
            <person name="Bowers K."/>
            <person name="McGinley-Smith S."/>
            <person name="Mohammad A.W."/>
            <person name="Gnirke A."/>
            <person name="Yurkov A.M."/>
            <person name="Nowrousian M."/>
            <person name="Sun S."/>
            <person name="Cuomo C.A."/>
            <person name="Heitman J."/>
        </authorList>
    </citation>
    <scope>NUCLEOTIDE SEQUENCE [LARGE SCALE GENOMIC DNA]</scope>
    <source>
        <strain evidence="2">CBS 11374</strain>
    </source>
</reference>
<dbReference type="Pfam" id="PF00106">
    <property type="entry name" value="adh_short"/>
    <property type="match status" value="1"/>
</dbReference>
<dbReference type="InterPro" id="IPR036291">
    <property type="entry name" value="NAD(P)-bd_dom_sf"/>
</dbReference>
<name>A0ABZ1CRJ7_9TREE</name>
<dbReference type="GeneID" id="87952342"/>
<dbReference type="Proteomes" id="UP001329825">
    <property type="component" value="Chromosome 1"/>
</dbReference>
<evidence type="ECO:0000313" key="3">
    <source>
        <dbReference type="Proteomes" id="UP001329825"/>
    </source>
</evidence>
<proteinExistence type="predicted"/>
<dbReference type="InterPro" id="IPR002347">
    <property type="entry name" value="SDR_fam"/>
</dbReference>
<accession>A0ABZ1CRJ7</accession>
<dbReference type="EMBL" id="CP141881">
    <property type="protein sequence ID" value="WRT63306.1"/>
    <property type="molecule type" value="Genomic_DNA"/>
</dbReference>
<keyword evidence="1" id="KW-0560">Oxidoreductase</keyword>
<dbReference type="PANTHER" id="PTHR43157:SF31">
    <property type="entry name" value="PHOSPHATIDYLINOSITOL-GLYCAN BIOSYNTHESIS CLASS F PROTEIN"/>
    <property type="match status" value="1"/>
</dbReference>